<keyword evidence="5" id="KW-0812">Transmembrane</keyword>
<evidence type="ECO:0000256" key="4">
    <source>
        <dbReference type="PROSITE-ProRule" id="PRU00284"/>
    </source>
</evidence>
<organism evidence="8 9">
    <name type="scientific">Thalassotalea euphylliae</name>
    <dbReference type="NCBI Taxonomy" id="1655234"/>
    <lineage>
        <taxon>Bacteria</taxon>
        <taxon>Pseudomonadati</taxon>
        <taxon>Pseudomonadota</taxon>
        <taxon>Gammaproteobacteria</taxon>
        <taxon>Alteromonadales</taxon>
        <taxon>Colwelliaceae</taxon>
        <taxon>Thalassotalea</taxon>
    </lineage>
</organism>
<evidence type="ECO:0000256" key="1">
    <source>
        <dbReference type="ARBA" id="ARBA00004370"/>
    </source>
</evidence>
<dbReference type="Gene3D" id="1.10.287.950">
    <property type="entry name" value="Methyl-accepting chemotaxis protein"/>
    <property type="match status" value="1"/>
</dbReference>
<dbReference type="PROSITE" id="PS50111">
    <property type="entry name" value="CHEMOTAXIS_TRANSDUC_2"/>
    <property type="match status" value="1"/>
</dbReference>
<dbReference type="FunFam" id="1.10.287.950:FF:000001">
    <property type="entry name" value="Methyl-accepting chemotaxis sensory transducer"/>
    <property type="match status" value="1"/>
</dbReference>
<dbReference type="SUPFAM" id="SSF58104">
    <property type="entry name" value="Methyl-accepting chemotaxis protein (MCP) signaling domain"/>
    <property type="match status" value="1"/>
</dbReference>
<dbReference type="InterPro" id="IPR004089">
    <property type="entry name" value="MCPsignal_dom"/>
</dbReference>
<feature type="domain" description="HAMP" evidence="7">
    <location>
        <begin position="203"/>
        <end position="256"/>
    </location>
</feature>
<keyword evidence="5" id="KW-1133">Transmembrane helix</keyword>
<dbReference type="Pfam" id="PF00015">
    <property type="entry name" value="MCPsignal"/>
    <property type="match status" value="1"/>
</dbReference>
<dbReference type="CDD" id="cd11386">
    <property type="entry name" value="MCP_signal"/>
    <property type="match status" value="1"/>
</dbReference>
<comment type="similarity">
    <text evidence="3">Belongs to the methyl-accepting chemotaxis (MCP) protein family.</text>
</comment>
<feature type="transmembrane region" description="Helical" evidence="5">
    <location>
        <begin position="9"/>
        <end position="29"/>
    </location>
</feature>
<evidence type="ECO:0000256" key="2">
    <source>
        <dbReference type="ARBA" id="ARBA00023224"/>
    </source>
</evidence>
<evidence type="ECO:0000259" key="7">
    <source>
        <dbReference type="PROSITE" id="PS50885"/>
    </source>
</evidence>
<evidence type="ECO:0000256" key="5">
    <source>
        <dbReference type="SAM" id="Phobius"/>
    </source>
</evidence>
<dbReference type="PROSITE" id="PS50885">
    <property type="entry name" value="HAMP"/>
    <property type="match status" value="1"/>
</dbReference>
<sequence length="534" mass="58592">MQLTIAQKIYAAIILTSVTLLATTIAFFYHDEKALAEELIEQNLASTAQNYFDSVNTMMLTGTTANRQIVQNKLKEQDGIIEARIIRAPKVAQVYGAGFADQQVESDIDRQGLAGEQITQISQKDGRHVMEYVMPISASENYRGTNCLGCHQAQEGEILGAVKISYDLTKLDKKIKSSLYRASFIQVLISVVGFGALGWVVYKLVIFRLRRLRNNINNVADNLDLSNTIKVHHDDELGAVSSALNHLVINFRSSFETVSSATEKMISSAKEVDDISDISKSAVLSQKRATESVATAINELDVSASEIENNATQTAHKSVETKDISEQGHNLAQQANAGINQLKNEIADNAQMIEQLNAQTKEVNVVLDMITGIAEQTNLLALNAAIEAARAGEQGRGFAVVAEEVRSLAMRTQDAIGQIQETITSLQSNAAQAVDSMTKTSEQAQLKAEDVDNVSQLLVQITEHIHALDDMNCQIDNAAKQQNLAAEEINQHIVNIKDIAEQSSEDVIRGKSVSVHLLELAYELEEQVKRFKLN</sequence>
<comment type="subcellular location">
    <subcellularLocation>
        <location evidence="1">Membrane</location>
    </subcellularLocation>
</comment>
<dbReference type="EMBL" id="QUOT01000002">
    <property type="protein sequence ID" value="REL24382.1"/>
    <property type="molecule type" value="Genomic_DNA"/>
</dbReference>
<feature type="transmembrane region" description="Helical" evidence="5">
    <location>
        <begin position="184"/>
        <end position="205"/>
    </location>
</feature>
<dbReference type="RefSeq" id="WP_116018710.1">
    <property type="nucleotide sequence ID" value="NZ_QUOT01000002.1"/>
</dbReference>
<dbReference type="PANTHER" id="PTHR32089:SF112">
    <property type="entry name" value="LYSOZYME-LIKE PROTEIN-RELATED"/>
    <property type="match status" value="1"/>
</dbReference>
<evidence type="ECO:0000313" key="9">
    <source>
        <dbReference type="Proteomes" id="UP000256899"/>
    </source>
</evidence>
<dbReference type="PRINTS" id="PR00260">
    <property type="entry name" value="CHEMTRNSDUCR"/>
</dbReference>
<keyword evidence="5" id="KW-0472">Membrane</keyword>
<dbReference type="InterPro" id="IPR004090">
    <property type="entry name" value="Chemotax_Me-accpt_rcpt"/>
</dbReference>
<evidence type="ECO:0000256" key="3">
    <source>
        <dbReference type="ARBA" id="ARBA00029447"/>
    </source>
</evidence>
<dbReference type="AlphaFoldDB" id="A0A3E0TJK1"/>
<proteinExistence type="inferred from homology"/>
<dbReference type="GO" id="GO:0016020">
    <property type="term" value="C:membrane"/>
    <property type="evidence" value="ECO:0007669"/>
    <property type="project" value="UniProtKB-SubCell"/>
</dbReference>
<accession>A0A3E0TJK1</accession>
<dbReference type="InterPro" id="IPR003660">
    <property type="entry name" value="HAMP_dom"/>
</dbReference>
<dbReference type="Proteomes" id="UP000256899">
    <property type="component" value="Unassembled WGS sequence"/>
</dbReference>
<name>A0A3E0TJK1_9GAMM</name>
<dbReference type="GO" id="GO:0004888">
    <property type="term" value="F:transmembrane signaling receptor activity"/>
    <property type="evidence" value="ECO:0007669"/>
    <property type="project" value="InterPro"/>
</dbReference>
<dbReference type="SMART" id="SM00283">
    <property type="entry name" value="MA"/>
    <property type="match status" value="1"/>
</dbReference>
<reference evidence="9" key="1">
    <citation type="submission" date="2018-08" db="EMBL/GenBank/DDBJ databases">
        <title>Thalassotalea euphylliae genome.</title>
        <authorList>
            <person name="Summers S."/>
            <person name="Rice S.A."/>
            <person name="Freckelton M.L."/>
            <person name="Nedved B.T."/>
            <person name="Hadfield M.G."/>
        </authorList>
    </citation>
    <scope>NUCLEOTIDE SEQUENCE [LARGE SCALE GENOMIC DNA]</scope>
    <source>
        <strain evidence="9">H3</strain>
    </source>
</reference>
<evidence type="ECO:0000259" key="6">
    <source>
        <dbReference type="PROSITE" id="PS50111"/>
    </source>
</evidence>
<comment type="caution">
    <text evidence="8">The sequence shown here is derived from an EMBL/GenBank/DDBJ whole genome shotgun (WGS) entry which is preliminary data.</text>
</comment>
<keyword evidence="2 4" id="KW-0807">Transducer</keyword>
<evidence type="ECO:0000313" key="8">
    <source>
        <dbReference type="EMBL" id="REL24382.1"/>
    </source>
</evidence>
<dbReference type="PANTHER" id="PTHR32089">
    <property type="entry name" value="METHYL-ACCEPTING CHEMOTAXIS PROTEIN MCPB"/>
    <property type="match status" value="1"/>
</dbReference>
<protein>
    <submittedName>
        <fullName evidence="8">Methyl-accepting chemotaxis protein</fullName>
    </submittedName>
</protein>
<dbReference type="GO" id="GO:0006935">
    <property type="term" value="P:chemotaxis"/>
    <property type="evidence" value="ECO:0007669"/>
    <property type="project" value="InterPro"/>
</dbReference>
<keyword evidence="9" id="KW-1185">Reference proteome</keyword>
<feature type="domain" description="Methyl-accepting transducer" evidence="6">
    <location>
        <begin position="261"/>
        <end position="497"/>
    </location>
</feature>
<gene>
    <name evidence="8" type="ORF">DXX94_18735</name>
</gene>
<dbReference type="GO" id="GO:0007165">
    <property type="term" value="P:signal transduction"/>
    <property type="evidence" value="ECO:0007669"/>
    <property type="project" value="UniProtKB-KW"/>
</dbReference>
<dbReference type="Gene3D" id="3.30.450.290">
    <property type="match status" value="1"/>
</dbReference>